<keyword evidence="2" id="KW-1185">Reference proteome</keyword>
<dbReference type="EMBL" id="MU394330">
    <property type="protein sequence ID" value="KAI6085049.1"/>
    <property type="molecule type" value="Genomic_DNA"/>
</dbReference>
<name>A0ACC0CXC8_9PEZI</name>
<accession>A0ACC0CXC8</accession>
<evidence type="ECO:0000313" key="2">
    <source>
        <dbReference type="Proteomes" id="UP001497680"/>
    </source>
</evidence>
<organism evidence="1 2">
    <name type="scientific">Hypoxylon rubiginosum</name>
    <dbReference type="NCBI Taxonomy" id="110542"/>
    <lineage>
        <taxon>Eukaryota</taxon>
        <taxon>Fungi</taxon>
        <taxon>Dikarya</taxon>
        <taxon>Ascomycota</taxon>
        <taxon>Pezizomycotina</taxon>
        <taxon>Sordariomycetes</taxon>
        <taxon>Xylariomycetidae</taxon>
        <taxon>Xylariales</taxon>
        <taxon>Hypoxylaceae</taxon>
        <taxon>Hypoxylon</taxon>
    </lineage>
</organism>
<reference evidence="1 2" key="1">
    <citation type="journal article" date="2022" name="New Phytol.">
        <title>Ecological generalism drives hyperdiversity of secondary metabolite gene clusters in xylarialean endophytes.</title>
        <authorList>
            <person name="Franco M.E.E."/>
            <person name="Wisecaver J.H."/>
            <person name="Arnold A.E."/>
            <person name="Ju Y.M."/>
            <person name="Slot J.C."/>
            <person name="Ahrendt S."/>
            <person name="Moore L.P."/>
            <person name="Eastman K.E."/>
            <person name="Scott K."/>
            <person name="Konkel Z."/>
            <person name="Mondo S.J."/>
            <person name="Kuo A."/>
            <person name="Hayes R.D."/>
            <person name="Haridas S."/>
            <person name="Andreopoulos B."/>
            <person name="Riley R."/>
            <person name="LaButti K."/>
            <person name="Pangilinan J."/>
            <person name="Lipzen A."/>
            <person name="Amirebrahimi M."/>
            <person name="Yan J."/>
            <person name="Adam C."/>
            <person name="Keymanesh K."/>
            <person name="Ng V."/>
            <person name="Louie K."/>
            <person name="Northen T."/>
            <person name="Drula E."/>
            <person name="Henrissat B."/>
            <person name="Hsieh H.M."/>
            <person name="Youens-Clark K."/>
            <person name="Lutzoni F."/>
            <person name="Miadlikowska J."/>
            <person name="Eastwood D.C."/>
            <person name="Hamelin R.C."/>
            <person name="Grigoriev I.V."/>
            <person name="U'Ren J.M."/>
        </authorList>
    </citation>
    <scope>NUCLEOTIDE SEQUENCE [LARGE SCALE GENOMIC DNA]</scope>
    <source>
        <strain evidence="1 2">ER1909</strain>
    </source>
</reference>
<protein>
    <submittedName>
        <fullName evidence="1">Uncharacterized protein</fullName>
    </submittedName>
</protein>
<sequence length="367" mass="41109">MSKYYETAEHAITASVALSVVDMITVALKFWTRRIQKQPLMADDWLLVLATLLTMGIGIAITYGATHHAIGWPFQVPPDYKGDPALLVSDQVTLARKIQYAFLIMYPLALGSIKASFLFMYKRIFSIGKKTRLLLTTTIIIVAAWSVAFCFAELFQCSTKFWANWGSTHDIRTQCVGTTRLLYTVCITDFLLDVVIIAIPIKLVWQLNLSTATKFGVISIFLLGSITVAASLLRLILVTPLVFGVHESAPNNRFVSITTSLYWGMIETGVGILAACLPTLQFLLRKNRWRPLFGLNSTDSADVSPSRPFHLKLPSNPVIHVDRTVDVAYESKCSSPVITRAKTWIRRNESVDGPDDIEMRDSIFQRR</sequence>
<proteinExistence type="predicted"/>
<comment type="caution">
    <text evidence="1">The sequence shown here is derived from an EMBL/GenBank/DDBJ whole genome shotgun (WGS) entry which is preliminary data.</text>
</comment>
<evidence type="ECO:0000313" key="1">
    <source>
        <dbReference type="EMBL" id="KAI6085049.1"/>
    </source>
</evidence>
<gene>
    <name evidence="1" type="ORF">F4821DRAFT_241794</name>
</gene>
<dbReference type="Proteomes" id="UP001497680">
    <property type="component" value="Unassembled WGS sequence"/>
</dbReference>